<sequence>MKRLRNLDYYIFLPYIIMCTIGVIMVYSASANIGSQNGGSPMSYLIKQSLFVVISLVLVAVVTAMNLNKFKNKRALSIIEIGFWVVFVCLLFFGSKVNGAAGWINLGFINIQPAEFFKFFLIIRVANSVDTLEDQIILSASDWWVAMRGTIIRVMLSILLILAQPDSGGAAINFMIFFVLMLTSGISFKRATEVLGGFIALVFVGVNFVLIPLSHTSFATHSYQIQRIVAFTDPFGHAQGTGQQLVNSYYAISNGGLFGVGLGNSIQKTGYLPEPNTDFIMSVLTEELGVSTALIIMGLLTLIVARTVLIGIRSTNTFNSLICYGVATYLTIQTLFNIGGVIGLLPITGVTFPFISYGGSSILTLSLCIGLILNISGRQKEERLQAGRE</sequence>
<dbReference type="EMBL" id="CP168151">
    <property type="protein sequence ID" value="XFD39321.1"/>
    <property type="molecule type" value="Genomic_DNA"/>
</dbReference>
<protein>
    <submittedName>
        <fullName evidence="1">FtsW/RodA/SpoVE family cell cycle protein</fullName>
    </submittedName>
</protein>
<organism evidence="1 2">
    <name type="scientific">Lentilactobacillus terminaliae</name>
    <dbReference type="NCBI Taxonomy" id="3003483"/>
    <lineage>
        <taxon>Bacteria</taxon>
        <taxon>Bacillati</taxon>
        <taxon>Bacillota</taxon>
        <taxon>Bacilli</taxon>
        <taxon>Lactobacillales</taxon>
        <taxon>Lactobacillaceae</taxon>
        <taxon>Lentilactobacillus</taxon>
    </lineage>
</organism>
<reference evidence="1" key="1">
    <citation type="submission" date="2024-08" db="EMBL/GenBank/DDBJ databases">
        <title>Lentilactobacillus sp. nov., isolated from tree bark.</title>
        <authorList>
            <person name="Phuengjayaem S."/>
            <person name="Tanasupawat S."/>
        </authorList>
    </citation>
    <scope>NUCLEOTIDE SEQUENCE</scope>
    <source>
        <strain evidence="1">SPB1-3</strain>
    </source>
</reference>
<dbReference type="Proteomes" id="UP001149860">
    <property type="component" value="Chromosome"/>
</dbReference>
<evidence type="ECO:0000313" key="2">
    <source>
        <dbReference type="Proteomes" id="UP001149860"/>
    </source>
</evidence>
<proteinExistence type="predicted"/>
<accession>A0ACD5DDU5</accession>
<evidence type="ECO:0000313" key="1">
    <source>
        <dbReference type="EMBL" id="XFD39321.1"/>
    </source>
</evidence>
<gene>
    <name evidence="1" type="ORF">O0236_007820</name>
</gene>
<name>A0ACD5DDU5_9LACO</name>
<keyword evidence="2" id="KW-1185">Reference proteome</keyword>